<evidence type="ECO:0000313" key="5">
    <source>
        <dbReference type="Proteomes" id="UP001246473"/>
    </source>
</evidence>
<proteinExistence type="predicted"/>
<reference evidence="2 4" key="1">
    <citation type="journal article" date="2015" name="Genome Announc.">
        <title>Complete genome sequences for 59 burkholderia isolates, both pathogenic and near neighbor.</title>
        <authorList>
            <person name="Johnson S.L."/>
            <person name="Bishop-Lilly K.A."/>
            <person name="Ladner J.T."/>
            <person name="Daligault H.E."/>
            <person name="Davenport K.W."/>
            <person name="Jaissle J."/>
            <person name="Frey K.G."/>
            <person name="Koroleva G.I."/>
            <person name="Bruce D.C."/>
            <person name="Coyne S.R."/>
            <person name="Broomall S.M."/>
            <person name="Li P.E."/>
            <person name="Teshima H."/>
            <person name="Gibbons H.S."/>
            <person name="Palacios G.F."/>
            <person name="Rosenzweig C.N."/>
            <person name="Redden C.L."/>
            <person name="Xu Y."/>
            <person name="Minogue T.D."/>
            <person name="Chain P.S."/>
        </authorList>
    </citation>
    <scope>NUCLEOTIDE SEQUENCE [LARGE SCALE GENOMIC DNA]</scope>
    <source>
        <strain evidence="2 4">ATCC BAA-463</strain>
    </source>
</reference>
<dbReference type="RefSeq" id="WP_046564611.1">
    <property type="nucleotide sequence ID" value="NZ_CP010025.1"/>
</dbReference>
<dbReference type="Proteomes" id="UP001246473">
    <property type="component" value="Unassembled WGS sequence"/>
</dbReference>
<dbReference type="InterPro" id="IPR025669">
    <property type="entry name" value="AAA_dom"/>
</dbReference>
<dbReference type="EMBL" id="CP010025">
    <property type="protein sequence ID" value="AJZ56787.1"/>
    <property type="molecule type" value="Genomic_DNA"/>
</dbReference>
<feature type="domain" description="AAA" evidence="1">
    <location>
        <begin position="119"/>
        <end position="282"/>
    </location>
</feature>
<dbReference type="InterPro" id="IPR027417">
    <property type="entry name" value="P-loop_NTPase"/>
</dbReference>
<protein>
    <submittedName>
        <fullName evidence="3">AAA family ATPase</fullName>
    </submittedName>
    <submittedName>
        <fullName evidence="2">Anion-transporting ATPase family protein</fullName>
    </submittedName>
</protein>
<gene>
    <name evidence="2" type="ORF">OI25_7176</name>
    <name evidence="3" type="ORF">ParKJ_34385</name>
</gene>
<evidence type="ECO:0000313" key="4">
    <source>
        <dbReference type="Proteomes" id="UP000032614"/>
    </source>
</evidence>
<dbReference type="PANTHER" id="PTHR13696:SF52">
    <property type="entry name" value="PARA FAMILY PROTEIN CT_582"/>
    <property type="match status" value="1"/>
</dbReference>
<dbReference type="PANTHER" id="PTHR13696">
    <property type="entry name" value="P-LOOP CONTAINING NUCLEOSIDE TRIPHOSPHATE HYDROLASE"/>
    <property type="match status" value="1"/>
</dbReference>
<evidence type="ECO:0000313" key="2">
    <source>
        <dbReference type="EMBL" id="AJZ56787.1"/>
    </source>
</evidence>
<dbReference type="Pfam" id="PF13614">
    <property type="entry name" value="AAA_31"/>
    <property type="match status" value="1"/>
</dbReference>
<dbReference type="Proteomes" id="UP000032614">
    <property type="component" value="Chromosome 3"/>
</dbReference>
<dbReference type="Gene3D" id="3.40.50.300">
    <property type="entry name" value="P-loop containing nucleotide triphosphate hydrolases"/>
    <property type="match status" value="1"/>
</dbReference>
<accession>A0AAP5QH84</accession>
<evidence type="ECO:0000313" key="3">
    <source>
        <dbReference type="EMBL" id="MDT8842525.1"/>
    </source>
</evidence>
<dbReference type="AlphaFoldDB" id="A0AAP5QH84"/>
<evidence type="ECO:0000259" key="1">
    <source>
        <dbReference type="Pfam" id="PF13614"/>
    </source>
</evidence>
<name>A0AAP5QH84_9BURK</name>
<dbReference type="SUPFAM" id="SSF52540">
    <property type="entry name" value="P-loop containing nucleoside triphosphate hydrolases"/>
    <property type="match status" value="1"/>
</dbReference>
<dbReference type="KEGG" id="bfn:OI25_7176"/>
<dbReference type="EMBL" id="JANSLM010000018">
    <property type="protein sequence ID" value="MDT8842525.1"/>
    <property type="molecule type" value="Genomic_DNA"/>
</dbReference>
<reference evidence="3" key="2">
    <citation type="submission" date="2022-08" db="EMBL/GenBank/DDBJ databases">
        <authorList>
            <person name="Kim S.-J."/>
        </authorList>
    </citation>
    <scope>NUCLEOTIDE SEQUENCE</scope>
    <source>
        <strain evidence="3">KJ</strain>
    </source>
</reference>
<dbReference type="InterPro" id="IPR050678">
    <property type="entry name" value="DNA_Partitioning_ATPase"/>
</dbReference>
<organism evidence="3 5">
    <name type="scientific">Paraburkholderia fungorum</name>
    <dbReference type="NCBI Taxonomy" id="134537"/>
    <lineage>
        <taxon>Bacteria</taxon>
        <taxon>Pseudomonadati</taxon>
        <taxon>Pseudomonadota</taxon>
        <taxon>Betaproteobacteria</taxon>
        <taxon>Burkholderiales</taxon>
        <taxon>Burkholderiaceae</taxon>
        <taxon>Paraburkholderia</taxon>
    </lineage>
</organism>
<sequence>MPNTIEFPTIDRRVDLHGVMQFANDSSVLAEELRTLMLAPRPRKAAPTFTSAQVAELCGIDRIRLNNLLSTREGLPQGIAQGSGRSRVFTLEEARIWVQQVSDIYQTPLHTGARDGDGKVVLVANFKGGSTKTTTAMCLAQSLTLRGRKVLLIDLDPQASLTELCGMYAEKEVTEDDTVLPFIYDPQMDGGLMTLVRPTYWDGLDVIPAHPTLFSAEFHIPGTVIKNPSFKFWALLREGVESLRKHYDYILMDTAPSLSYLTINALMAADAIVMPLVPESLDFTSAVAFWGLFSDLANTIIERGDEKTYDFISVLLSKVDNGKTSSAPVVRSWVRSMYKDWLSALEVPASSAMSNGALAMQTVFDISKGDLAEKTVSRVRQPLNDYVQWLDDHYVELWRAGK</sequence>
<dbReference type="GeneID" id="66513527"/>
<dbReference type="CDD" id="cd02042">
    <property type="entry name" value="ParAB_family"/>
    <property type="match status" value="1"/>
</dbReference>